<evidence type="ECO:0000256" key="1">
    <source>
        <dbReference type="SAM" id="MobiDB-lite"/>
    </source>
</evidence>
<feature type="region of interest" description="Disordered" evidence="1">
    <location>
        <begin position="116"/>
        <end position="137"/>
    </location>
</feature>
<organism evidence="2 3">
    <name type="scientific">Clupea harengus</name>
    <name type="common">Atlantic herring</name>
    <dbReference type="NCBI Taxonomy" id="7950"/>
    <lineage>
        <taxon>Eukaryota</taxon>
        <taxon>Metazoa</taxon>
        <taxon>Chordata</taxon>
        <taxon>Craniata</taxon>
        <taxon>Vertebrata</taxon>
        <taxon>Euteleostomi</taxon>
        <taxon>Actinopterygii</taxon>
        <taxon>Neopterygii</taxon>
        <taxon>Teleostei</taxon>
        <taxon>Clupei</taxon>
        <taxon>Clupeiformes</taxon>
        <taxon>Clupeoidei</taxon>
        <taxon>Clupeidae</taxon>
        <taxon>Clupea</taxon>
    </lineage>
</organism>
<accession>A0A8M1KTR8</accession>
<reference evidence="3" key="1">
    <citation type="submission" date="2025-08" db="UniProtKB">
        <authorList>
            <consortium name="RefSeq"/>
        </authorList>
    </citation>
    <scope>IDENTIFICATION</scope>
</reference>
<dbReference type="RefSeq" id="XP_042565019.1">
    <property type="nucleotide sequence ID" value="XM_042709085.1"/>
</dbReference>
<dbReference type="AlphaFoldDB" id="A0A8M1KTR8"/>
<protein>
    <submittedName>
        <fullName evidence="3">Uncharacterized protein LOC122133271</fullName>
    </submittedName>
</protein>
<name>A0A8M1KTR8_CLUHA</name>
<keyword evidence="2" id="KW-1185">Reference proteome</keyword>
<dbReference type="KEGG" id="char:122133271"/>
<sequence length="315" mass="36626">MQTSQPSTDIEKLQRKASEVQFNRENIKLHHQYINDLLKQFESATPDHRFEMMEEGGLPDSQLFPPAVPMYEQRIQIITETEDHDKDVKGREASLPSPILHHKISKLQMVDNCSKPSVRASNRDFESSPPQVSSGHEDVQEITGQTLAEHKTVKVPYHEMQKWLKVPHLQVHKVLHLQVAKQQKVSHPKVKKQQGHEEPVKVPHLEVQKLVYSVVKELWEMNDLGEGPKFLAEMPKTCPSELFLQSLTCAQHLKMSIRRNYCKHIYELCWEILQGIYLKEPDAQAGWYEPWPKDDVIKFKSLRDVQVKCIESQNH</sequence>
<dbReference type="GeneID" id="122133271"/>
<dbReference type="OrthoDB" id="306254at2759"/>
<evidence type="ECO:0000313" key="3">
    <source>
        <dbReference type="RefSeq" id="XP_042565019.1"/>
    </source>
</evidence>
<evidence type="ECO:0000313" key="2">
    <source>
        <dbReference type="Proteomes" id="UP000515152"/>
    </source>
</evidence>
<proteinExistence type="predicted"/>
<dbReference type="Proteomes" id="UP000515152">
    <property type="component" value="Chromosome 11"/>
</dbReference>
<gene>
    <name evidence="3" type="primary">LOC122133271</name>
</gene>